<dbReference type="PANTHER" id="PTHR43562">
    <property type="entry name" value="NAPA-TYPE SODIUM/HYDROGEN ANTIPORTER"/>
    <property type="match status" value="1"/>
</dbReference>
<evidence type="ECO:0000256" key="9">
    <source>
        <dbReference type="SAM" id="Phobius"/>
    </source>
</evidence>
<evidence type="ECO:0000313" key="11">
    <source>
        <dbReference type="EMBL" id="SDZ39877.1"/>
    </source>
</evidence>
<proteinExistence type="inferred from homology"/>
<organism evidence="11 12">
    <name type="scientific">Saccharopolyspora shandongensis</name>
    <dbReference type="NCBI Taxonomy" id="418495"/>
    <lineage>
        <taxon>Bacteria</taxon>
        <taxon>Bacillati</taxon>
        <taxon>Actinomycetota</taxon>
        <taxon>Actinomycetes</taxon>
        <taxon>Pseudonocardiales</taxon>
        <taxon>Pseudonocardiaceae</taxon>
        <taxon>Saccharopolyspora</taxon>
    </lineage>
</organism>
<reference evidence="12" key="1">
    <citation type="submission" date="2016-10" db="EMBL/GenBank/DDBJ databases">
        <authorList>
            <person name="Varghese N."/>
            <person name="Submissions S."/>
        </authorList>
    </citation>
    <scope>NUCLEOTIDE SEQUENCE [LARGE SCALE GENOMIC DNA]</scope>
    <source>
        <strain evidence="12">CGMCC 4.3530</strain>
    </source>
</reference>
<comment type="subcellular location">
    <subcellularLocation>
        <location evidence="1">Membrane</location>
        <topology evidence="1">Multi-pass membrane protein</topology>
    </subcellularLocation>
</comment>
<dbReference type="GO" id="GO:0015297">
    <property type="term" value="F:antiporter activity"/>
    <property type="evidence" value="ECO:0007669"/>
    <property type="project" value="UniProtKB-KW"/>
</dbReference>
<evidence type="ECO:0000256" key="3">
    <source>
        <dbReference type="ARBA" id="ARBA00022448"/>
    </source>
</evidence>
<feature type="transmembrane region" description="Helical" evidence="9">
    <location>
        <begin position="89"/>
        <end position="108"/>
    </location>
</feature>
<evidence type="ECO:0000256" key="7">
    <source>
        <dbReference type="ARBA" id="ARBA00023065"/>
    </source>
</evidence>
<feature type="transmembrane region" description="Helical" evidence="9">
    <location>
        <begin position="273"/>
        <end position="291"/>
    </location>
</feature>
<keyword evidence="3" id="KW-0813">Transport</keyword>
<dbReference type="Pfam" id="PF00999">
    <property type="entry name" value="Na_H_Exchanger"/>
    <property type="match status" value="1"/>
</dbReference>
<feature type="transmembrane region" description="Helical" evidence="9">
    <location>
        <begin position="114"/>
        <end position="136"/>
    </location>
</feature>
<keyword evidence="12" id="KW-1185">Reference proteome</keyword>
<evidence type="ECO:0000256" key="8">
    <source>
        <dbReference type="ARBA" id="ARBA00023136"/>
    </source>
</evidence>
<feature type="transmembrane region" description="Helical" evidence="9">
    <location>
        <begin position="148"/>
        <end position="168"/>
    </location>
</feature>
<gene>
    <name evidence="11" type="ORF">SAMN05216215_106830</name>
</gene>
<evidence type="ECO:0000259" key="10">
    <source>
        <dbReference type="Pfam" id="PF00999"/>
    </source>
</evidence>
<name>A0A1H3SQ70_9PSEU</name>
<evidence type="ECO:0000313" key="12">
    <source>
        <dbReference type="Proteomes" id="UP000199529"/>
    </source>
</evidence>
<sequence>MPEVSFANLFFVSLIALCTPTFLGFFPRVRIPSVVVAIAAGIVLGPSGLEVIQVDSPVQILALLGLAFLLFLAGLEIDMRRMRGHLARVALAGYGITLLISVLAGQVFSSLDWVRSPLLVAVALSATSLGLIVPVLIDADQMESRTGLQVIAASSVAEFGSVLLLSLLFSTSGGNIGERLVRLVVFAALVAAVGVAVSLADRSVRLGGVFLRLQDTTAELRVRAAVALLIGFVVLAQRIGLETILGAFVAGVLVGTIDRDTTTHPRFRTKLDAIGYGFLVPVFFITSGLQLDLHALFSSTSALLRVPVFLLALLIVRGVPAVLYLRVIGVWASVAAALLQATSLPLIVTAAQIGVVLGLLLPVNAAALVCAGLLSTLLFPAAALAVLRRRDLDSAARPRRSQ</sequence>
<keyword evidence="5 9" id="KW-0812">Transmembrane</keyword>
<feature type="transmembrane region" description="Helical" evidence="9">
    <location>
        <begin position="6"/>
        <end position="26"/>
    </location>
</feature>
<dbReference type="STRING" id="418495.SAMN05216215_106830"/>
<feature type="transmembrane region" description="Helical" evidence="9">
    <location>
        <begin position="303"/>
        <end position="325"/>
    </location>
</feature>
<evidence type="ECO:0000256" key="5">
    <source>
        <dbReference type="ARBA" id="ARBA00022692"/>
    </source>
</evidence>
<evidence type="ECO:0000256" key="6">
    <source>
        <dbReference type="ARBA" id="ARBA00022989"/>
    </source>
</evidence>
<feature type="transmembrane region" description="Helical" evidence="9">
    <location>
        <begin position="220"/>
        <end position="237"/>
    </location>
</feature>
<feature type="transmembrane region" description="Helical" evidence="9">
    <location>
        <begin position="33"/>
        <end position="52"/>
    </location>
</feature>
<feature type="transmembrane region" description="Helical" evidence="9">
    <location>
        <begin position="366"/>
        <end position="387"/>
    </location>
</feature>
<evidence type="ECO:0000256" key="2">
    <source>
        <dbReference type="ARBA" id="ARBA00005551"/>
    </source>
</evidence>
<feature type="transmembrane region" description="Helical" evidence="9">
    <location>
        <begin position="243"/>
        <end position="261"/>
    </location>
</feature>
<protein>
    <submittedName>
        <fullName evidence="11">Transporter, CPA2 family</fullName>
    </submittedName>
</protein>
<keyword evidence="6 9" id="KW-1133">Transmembrane helix</keyword>
<dbReference type="OrthoDB" id="9793589at2"/>
<dbReference type="AlphaFoldDB" id="A0A1H3SQ70"/>
<keyword evidence="8 9" id="KW-0472">Membrane</keyword>
<feature type="transmembrane region" description="Helical" evidence="9">
    <location>
        <begin position="58"/>
        <end position="77"/>
    </location>
</feature>
<dbReference type="RefSeq" id="WP_093276962.1">
    <property type="nucleotide sequence ID" value="NZ_FNOK01000068.1"/>
</dbReference>
<evidence type="ECO:0000256" key="4">
    <source>
        <dbReference type="ARBA" id="ARBA00022449"/>
    </source>
</evidence>
<dbReference type="PANTHER" id="PTHR43562:SF1">
    <property type="entry name" value="NA(+)_H(+) ANTIPORTER YJBQ-RELATED"/>
    <property type="match status" value="1"/>
</dbReference>
<feature type="domain" description="Cation/H+ exchanger transmembrane" evidence="10">
    <location>
        <begin position="14"/>
        <end position="380"/>
    </location>
</feature>
<keyword evidence="4" id="KW-0050">Antiport</keyword>
<dbReference type="EMBL" id="FNOK01000068">
    <property type="protein sequence ID" value="SDZ39877.1"/>
    <property type="molecule type" value="Genomic_DNA"/>
</dbReference>
<dbReference type="GO" id="GO:0016020">
    <property type="term" value="C:membrane"/>
    <property type="evidence" value="ECO:0007669"/>
    <property type="project" value="UniProtKB-SubCell"/>
</dbReference>
<dbReference type="GO" id="GO:1902600">
    <property type="term" value="P:proton transmembrane transport"/>
    <property type="evidence" value="ECO:0007669"/>
    <property type="project" value="InterPro"/>
</dbReference>
<dbReference type="InterPro" id="IPR006153">
    <property type="entry name" value="Cation/H_exchanger_TM"/>
</dbReference>
<dbReference type="Gene3D" id="1.20.1530.20">
    <property type="match status" value="1"/>
</dbReference>
<dbReference type="Proteomes" id="UP000199529">
    <property type="component" value="Unassembled WGS sequence"/>
</dbReference>
<evidence type="ECO:0000256" key="1">
    <source>
        <dbReference type="ARBA" id="ARBA00004141"/>
    </source>
</evidence>
<dbReference type="InterPro" id="IPR038770">
    <property type="entry name" value="Na+/solute_symporter_sf"/>
</dbReference>
<keyword evidence="7" id="KW-0406">Ion transport</keyword>
<comment type="similarity">
    <text evidence="2">Belongs to the monovalent cation:proton antiporter 2 (CPA2) transporter (TC 2.A.37) family.</text>
</comment>
<accession>A0A1H3SQ70</accession>
<feature type="transmembrane region" description="Helical" evidence="9">
    <location>
        <begin position="180"/>
        <end position="200"/>
    </location>
</feature>
<feature type="transmembrane region" description="Helical" evidence="9">
    <location>
        <begin position="337"/>
        <end position="360"/>
    </location>
</feature>